<proteinExistence type="predicted"/>
<evidence type="ECO:0000313" key="1">
    <source>
        <dbReference type="EMBL" id="CAG2257210.1"/>
    </source>
</evidence>
<dbReference type="OrthoDB" id="6753017at2759"/>
<keyword evidence="2" id="KW-1185">Reference proteome</keyword>
<dbReference type="EMBL" id="CAJPWZ010003321">
    <property type="protein sequence ID" value="CAG2257210.1"/>
    <property type="molecule type" value="Genomic_DNA"/>
</dbReference>
<evidence type="ECO:0000313" key="2">
    <source>
        <dbReference type="Proteomes" id="UP000683360"/>
    </source>
</evidence>
<gene>
    <name evidence="1" type="ORF">MEDL_68395</name>
</gene>
<sequence length="590" mass="65755">MDMIDILRRFIKAERTGNWELHLQTVKDMLPYLAASGHNLYVKSSRVYLQQMENLKTTHPEVLAFLQSGHHVIRRSDKFWAGLSSDLVIEQVLMRSLKTTGGMTRGRGMSEGQRAQWILSMPDCAEMNNALQEFTGVNYGTSDQHKEGGESRRSRDCQDLKTFLSFLISRSPFVEETSLRNIETGVSDKFVNVDNSKELGIKILKSMDGKKIDEFSFKRKEQATILSAKSAIKVDDDVIIVDSQLLFQRFLAASNGIYEDQSEIFTYELCSHPSSMFDPNGLMRTVQKSSLAEMLFGERATCKDGRKGIETKHADADAGVLIALTAIESSKTKPTVLLGEDTDLLVLLLHHADVTSNSLIFKSGNVSKVNTHIKIWDILKTKLLLGEELCTFLPLIHAISGCDTTSRMFGVSKAATLKKFGEHDFLKSQAQLLYNANANDDVISAGENIISSLYNGAPYEGLNVLRYRKFAARVLTNKTCVQIHTLPPTSNAASFHSQRAYLQMKMWMNKDNLNPCEWGWKVANGNLVPVKCTMDAAPSKLLNIIRCNCKTNCDTKRCTCRKNGLECSVACGECKGTGCTNSSKTVDMDD</sequence>
<organism evidence="1 2">
    <name type="scientific">Mytilus edulis</name>
    <name type="common">Blue mussel</name>
    <dbReference type="NCBI Taxonomy" id="6550"/>
    <lineage>
        <taxon>Eukaryota</taxon>
        <taxon>Metazoa</taxon>
        <taxon>Spiralia</taxon>
        <taxon>Lophotrochozoa</taxon>
        <taxon>Mollusca</taxon>
        <taxon>Bivalvia</taxon>
        <taxon>Autobranchia</taxon>
        <taxon>Pteriomorphia</taxon>
        <taxon>Mytilida</taxon>
        <taxon>Mytiloidea</taxon>
        <taxon>Mytilidae</taxon>
        <taxon>Mytilinae</taxon>
        <taxon>Mytilus</taxon>
    </lineage>
</organism>
<accession>A0A8S3VRJ2</accession>
<evidence type="ECO:0008006" key="3">
    <source>
        <dbReference type="Google" id="ProtNLM"/>
    </source>
</evidence>
<dbReference type="PANTHER" id="PTHR46704">
    <property type="entry name" value="CXC DOMAIN-CONTAINING PROTEIN-RELATED"/>
    <property type="match status" value="1"/>
</dbReference>
<comment type="caution">
    <text evidence="1">The sequence shown here is derived from an EMBL/GenBank/DDBJ whole genome shotgun (WGS) entry which is preliminary data.</text>
</comment>
<dbReference type="PANTHER" id="PTHR46704:SF1">
    <property type="entry name" value="TELOMERE LENGTH REGULATION PROTEIN TEL2 HOMOLOG"/>
    <property type="match status" value="1"/>
</dbReference>
<protein>
    <recommendedName>
        <fullName evidence="3">Tesmin/TSO1-like CXC domain-containing protein</fullName>
    </recommendedName>
</protein>
<dbReference type="Proteomes" id="UP000683360">
    <property type="component" value="Unassembled WGS sequence"/>
</dbReference>
<dbReference type="AlphaFoldDB" id="A0A8S3VRJ2"/>
<name>A0A8S3VRJ2_MYTED</name>
<reference evidence="1" key="1">
    <citation type="submission" date="2021-03" db="EMBL/GenBank/DDBJ databases">
        <authorList>
            <person name="Bekaert M."/>
        </authorList>
    </citation>
    <scope>NUCLEOTIDE SEQUENCE</scope>
</reference>